<organism evidence="1 2">
    <name type="scientific">Psophocarpus tetragonolobus</name>
    <name type="common">Winged bean</name>
    <name type="synonym">Dolichos tetragonolobus</name>
    <dbReference type="NCBI Taxonomy" id="3891"/>
    <lineage>
        <taxon>Eukaryota</taxon>
        <taxon>Viridiplantae</taxon>
        <taxon>Streptophyta</taxon>
        <taxon>Embryophyta</taxon>
        <taxon>Tracheophyta</taxon>
        <taxon>Spermatophyta</taxon>
        <taxon>Magnoliopsida</taxon>
        <taxon>eudicotyledons</taxon>
        <taxon>Gunneridae</taxon>
        <taxon>Pentapetalae</taxon>
        <taxon>rosids</taxon>
        <taxon>fabids</taxon>
        <taxon>Fabales</taxon>
        <taxon>Fabaceae</taxon>
        <taxon>Papilionoideae</taxon>
        <taxon>50 kb inversion clade</taxon>
        <taxon>NPAAA clade</taxon>
        <taxon>indigoferoid/millettioid clade</taxon>
        <taxon>Phaseoleae</taxon>
        <taxon>Psophocarpus</taxon>
    </lineage>
</organism>
<evidence type="ECO:0000313" key="1">
    <source>
        <dbReference type="EMBL" id="KAK7401044.1"/>
    </source>
</evidence>
<gene>
    <name evidence="1" type="ORF">VNO78_12356</name>
</gene>
<dbReference type="AlphaFoldDB" id="A0AAN9SVD7"/>
<sequence length="95" mass="10670">MELTICHMYIIVLDMELTLVMESWKCWKHGRTWSRNGMIVGSGCCCCGIWSSPYGTWISGAVVAVVYGAHHMAHGYHCFGHGDYFGHGKFKHGKC</sequence>
<proteinExistence type="predicted"/>
<dbReference type="EMBL" id="JAYMYS010000003">
    <property type="protein sequence ID" value="KAK7401044.1"/>
    <property type="molecule type" value="Genomic_DNA"/>
</dbReference>
<comment type="caution">
    <text evidence="1">The sequence shown here is derived from an EMBL/GenBank/DDBJ whole genome shotgun (WGS) entry which is preliminary data.</text>
</comment>
<reference evidence="1 2" key="1">
    <citation type="submission" date="2024-01" db="EMBL/GenBank/DDBJ databases">
        <title>The genomes of 5 underutilized Papilionoideae crops provide insights into root nodulation and disease resistanc.</title>
        <authorList>
            <person name="Jiang F."/>
        </authorList>
    </citation>
    <scope>NUCLEOTIDE SEQUENCE [LARGE SCALE GENOMIC DNA]</scope>
    <source>
        <strain evidence="1">DUOXIRENSHENG_FW03</strain>
        <tissue evidence="1">Leaves</tissue>
    </source>
</reference>
<dbReference type="Proteomes" id="UP001386955">
    <property type="component" value="Unassembled WGS sequence"/>
</dbReference>
<keyword evidence="2" id="KW-1185">Reference proteome</keyword>
<evidence type="ECO:0000313" key="2">
    <source>
        <dbReference type="Proteomes" id="UP001386955"/>
    </source>
</evidence>
<protein>
    <submittedName>
        <fullName evidence="1">Uncharacterized protein</fullName>
    </submittedName>
</protein>
<accession>A0AAN9SVD7</accession>
<name>A0AAN9SVD7_PSOTE</name>